<evidence type="ECO:0000313" key="2">
    <source>
        <dbReference type="Proteomes" id="UP000278149"/>
    </source>
</evidence>
<sequence length="98" mass="11068">MEGVDSGNNDALRGKMRVLERIEMVKEKYKCQYVPLIKLTKLLSSMGKDDAVEVLIDTDRFSLESVEALARAYGASCEIVSSKGNLLELLIRRCRDDR</sequence>
<dbReference type="EMBL" id="RCOR01000037">
    <property type="protein sequence ID" value="RSN68054.1"/>
    <property type="molecule type" value="Genomic_DNA"/>
</dbReference>
<dbReference type="Proteomes" id="UP000278149">
    <property type="component" value="Unassembled WGS sequence"/>
</dbReference>
<proteinExistence type="predicted"/>
<comment type="caution">
    <text evidence="1">The sequence shown here is derived from an EMBL/GenBank/DDBJ whole genome shotgun (WGS) entry which is preliminary data.</text>
</comment>
<name>A0A3R9Q8K8_9CREN</name>
<dbReference type="InterPro" id="IPR036868">
    <property type="entry name" value="TusA-like_sf"/>
</dbReference>
<evidence type="ECO:0000313" key="1">
    <source>
        <dbReference type="EMBL" id="RSN68054.1"/>
    </source>
</evidence>
<organism evidence="1 2">
    <name type="scientific">Candidatus Korarchaeum cryptofilum</name>
    <dbReference type="NCBI Taxonomy" id="498846"/>
    <lineage>
        <taxon>Archaea</taxon>
        <taxon>Thermoproteota</taxon>
        <taxon>Candidatus Korarchaeia</taxon>
        <taxon>Candidatus Korarchaeales</taxon>
        <taxon>Candidatus Korarchaeaceae</taxon>
        <taxon>Candidatus Korarchaeum</taxon>
    </lineage>
</organism>
<reference evidence="1 2" key="1">
    <citation type="submission" date="2018-10" db="EMBL/GenBank/DDBJ databases">
        <title>Co-occurring genomic capacity for anaerobic methane metabolism and dissimilatory sulfite reduction discovered in the Korarchaeota.</title>
        <authorList>
            <person name="Mckay L.J."/>
            <person name="Dlakic M."/>
            <person name="Fields M.W."/>
            <person name="Delmont T.O."/>
            <person name="Eren A.M."/>
            <person name="Jay Z.J."/>
            <person name="Klingelsmith K.B."/>
            <person name="Rusch D.B."/>
            <person name="Inskeep W.P."/>
        </authorList>
    </citation>
    <scope>NUCLEOTIDE SEQUENCE [LARGE SCALE GENOMIC DNA]</scope>
    <source>
        <strain evidence="1 2">WS</strain>
    </source>
</reference>
<dbReference type="SUPFAM" id="SSF64307">
    <property type="entry name" value="SirA-like"/>
    <property type="match status" value="1"/>
</dbReference>
<protein>
    <submittedName>
        <fullName evidence="1">Uncharacterized protein</fullName>
    </submittedName>
</protein>
<gene>
    <name evidence="1" type="ORF">D9Q81_07175</name>
</gene>
<dbReference type="Gene3D" id="3.30.110.40">
    <property type="entry name" value="TusA-like domain"/>
    <property type="match status" value="1"/>
</dbReference>
<dbReference type="AlphaFoldDB" id="A0A3R9Q8K8"/>
<accession>A0A3R9Q8K8</accession>
<dbReference type="RefSeq" id="WP_125742329.1">
    <property type="nucleotide sequence ID" value="NZ_RCOR01000037.1"/>
</dbReference>